<dbReference type="PIRSF" id="PIRSF015947">
    <property type="entry name" value="26S_Psome_Rpn2"/>
    <property type="match status" value="1"/>
</dbReference>
<dbReference type="PANTHER" id="PTHR10943:SF2">
    <property type="entry name" value="26S PROTEASOME NON-ATPASE REGULATORY SUBUNIT 1"/>
    <property type="match status" value="1"/>
</dbReference>
<feature type="region of interest" description="Disordered" evidence="7">
    <location>
        <begin position="1009"/>
        <end position="1050"/>
    </location>
</feature>
<dbReference type="InterPro" id="IPR040623">
    <property type="entry name" value="RPN2_C"/>
</dbReference>
<dbReference type="GO" id="GO:0042176">
    <property type="term" value="P:regulation of protein catabolic process"/>
    <property type="evidence" value="ECO:0007669"/>
    <property type="project" value="UniProtKB-UniRule"/>
</dbReference>
<keyword evidence="11" id="KW-1185">Reference proteome</keyword>
<evidence type="ECO:0000256" key="3">
    <source>
        <dbReference type="ARBA" id="ARBA00015684"/>
    </source>
</evidence>
<dbReference type="InterPro" id="IPR002015">
    <property type="entry name" value="Proteasome/cyclosome_rpt"/>
</dbReference>
<dbReference type="EMBL" id="PJQD01000005">
    <property type="protein sequence ID" value="POY76348.1"/>
    <property type="molecule type" value="Genomic_DNA"/>
</dbReference>
<dbReference type="AlphaFoldDB" id="A0A2S5BHU2"/>
<evidence type="ECO:0000256" key="1">
    <source>
        <dbReference type="ARBA" id="ARBA00002187"/>
    </source>
</evidence>
<reference evidence="10 11" key="1">
    <citation type="journal article" date="2018" name="Front. Microbiol.">
        <title>Prospects for Fungal Bioremediation of Acidic Radioactive Waste Sites: Characterization and Genome Sequence of Rhodotorula taiwanensis MD1149.</title>
        <authorList>
            <person name="Tkavc R."/>
            <person name="Matrosova V.Y."/>
            <person name="Grichenko O.E."/>
            <person name="Gostincar C."/>
            <person name="Volpe R.P."/>
            <person name="Klimenkova P."/>
            <person name="Gaidamakova E.K."/>
            <person name="Zhou C.E."/>
            <person name="Stewart B.J."/>
            <person name="Lyman M.G."/>
            <person name="Malfatti S.A."/>
            <person name="Rubinfeld B."/>
            <person name="Courtot M."/>
            <person name="Singh J."/>
            <person name="Dalgard C.L."/>
            <person name="Hamilton T."/>
            <person name="Frey K.G."/>
            <person name="Gunde-Cimerman N."/>
            <person name="Dugan L."/>
            <person name="Daly M.J."/>
        </authorList>
    </citation>
    <scope>NUCLEOTIDE SEQUENCE [LARGE SCALE GENOMIC DNA]</scope>
    <source>
        <strain evidence="10 11">MD1149</strain>
    </source>
</reference>
<keyword evidence="5 6" id="KW-0647">Proteasome</keyword>
<dbReference type="GO" id="GO:0005634">
    <property type="term" value="C:nucleus"/>
    <property type="evidence" value="ECO:0007669"/>
    <property type="project" value="TreeGrafter"/>
</dbReference>
<dbReference type="GO" id="GO:0043161">
    <property type="term" value="P:proteasome-mediated ubiquitin-dependent protein catabolic process"/>
    <property type="evidence" value="ECO:0007669"/>
    <property type="project" value="TreeGrafter"/>
</dbReference>
<feature type="region of interest" description="Disordered" evidence="7">
    <location>
        <begin position="848"/>
        <end position="921"/>
    </location>
</feature>
<comment type="similarity">
    <text evidence="2 6">Belongs to the proteasome subunit S1 family.</text>
</comment>
<evidence type="ECO:0000256" key="6">
    <source>
        <dbReference type="PIRNR" id="PIRNR015947"/>
    </source>
</evidence>
<proteinExistence type="inferred from homology"/>
<gene>
    <name evidence="10" type="ORF">BMF94_0545</name>
</gene>
<feature type="region of interest" description="Disordered" evidence="7">
    <location>
        <begin position="300"/>
        <end position="321"/>
    </location>
</feature>
<feature type="compositionally biased region" description="Basic and acidic residues" evidence="7">
    <location>
        <begin position="904"/>
        <end position="917"/>
    </location>
</feature>
<evidence type="ECO:0000313" key="10">
    <source>
        <dbReference type="EMBL" id="POY76348.1"/>
    </source>
</evidence>
<dbReference type="Pfam" id="PF18004">
    <property type="entry name" value="RPN2_C"/>
    <property type="match status" value="1"/>
</dbReference>
<dbReference type="GO" id="GO:0008540">
    <property type="term" value="C:proteasome regulatory particle, base subcomplex"/>
    <property type="evidence" value="ECO:0007669"/>
    <property type="project" value="UniProtKB-UniRule"/>
</dbReference>
<dbReference type="Gene3D" id="1.25.10.10">
    <property type="entry name" value="Leucine-rich Repeat Variant"/>
    <property type="match status" value="1"/>
</dbReference>
<feature type="compositionally biased region" description="Basic and acidic residues" evidence="7">
    <location>
        <begin position="312"/>
        <end position="321"/>
    </location>
</feature>
<dbReference type="OrthoDB" id="261572at2759"/>
<dbReference type="Pfam" id="PF21505">
    <property type="entry name" value="RPN2_N"/>
    <property type="match status" value="1"/>
</dbReference>
<evidence type="ECO:0000259" key="9">
    <source>
        <dbReference type="Pfam" id="PF21505"/>
    </source>
</evidence>
<feature type="compositionally biased region" description="Basic and acidic residues" evidence="7">
    <location>
        <begin position="855"/>
        <end position="865"/>
    </location>
</feature>
<organism evidence="10 11">
    <name type="scientific">Rhodotorula taiwanensis</name>
    <dbReference type="NCBI Taxonomy" id="741276"/>
    <lineage>
        <taxon>Eukaryota</taxon>
        <taxon>Fungi</taxon>
        <taxon>Dikarya</taxon>
        <taxon>Basidiomycota</taxon>
        <taxon>Pucciniomycotina</taxon>
        <taxon>Microbotryomycetes</taxon>
        <taxon>Sporidiobolales</taxon>
        <taxon>Sporidiobolaceae</taxon>
        <taxon>Rhodotorula</taxon>
    </lineage>
</organism>
<dbReference type="InterPro" id="IPR016642">
    <property type="entry name" value="26S_Psome_Rpn2"/>
</dbReference>
<dbReference type="Proteomes" id="UP000237144">
    <property type="component" value="Unassembled WGS sequence"/>
</dbReference>
<feature type="domain" description="26S proteasome non-ATPase regulatory subunit 1/RPN2 N-terminal" evidence="9">
    <location>
        <begin position="4"/>
        <end position="348"/>
    </location>
</feature>
<dbReference type="GO" id="GO:0034515">
    <property type="term" value="C:proteasome storage granule"/>
    <property type="evidence" value="ECO:0007669"/>
    <property type="project" value="TreeGrafter"/>
</dbReference>
<keyword evidence="4" id="KW-0677">Repeat</keyword>
<evidence type="ECO:0000259" key="8">
    <source>
        <dbReference type="Pfam" id="PF18004"/>
    </source>
</evidence>
<dbReference type="InterPro" id="IPR048570">
    <property type="entry name" value="PSMD1_RPN2_N"/>
</dbReference>
<comment type="function">
    <text evidence="1 6">Acts as a regulatory subunit of the 26S proteasome which is involved in the ATP-dependent degradation of ubiquitinated proteins.</text>
</comment>
<dbReference type="Pfam" id="PF13646">
    <property type="entry name" value="HEAT_2"/>
    <property type="match status" value="1"/>
</dbReference>
<dbReference type="FunFam" id="1.25.10.10:FF:000017">
    <property type="entry name" value="26S proteasome non-ATPase regulatory subunit 1"/>
    <property type="match status" value="1"/>
</dbReference>
<dbReference type="GO" id="GO:0030234">
    <property type="term" value="F:enzyme regulator activity"/>
    <property type="evidence" value="ECO:0007669"/>
    <property type="project" value="UniProtKB-UniRule"/>
</dbReference>
<evidence type="ECO:0000256" key="4">
    <source>
        <dbReference type="ARBA" id="ARBA00022737"/>
    </source>
</evidence>
<dbReference type="STRING" id="741276.A0A2S5BHU2"/>
<sequence>MVQSAQGLLSLLDEPDAALQSHALANIDNRIDNLWAEVADSIVKIEALSEDTAFPSRQLASLVASKVYYHLGNLAEALSFALGAGKLFDVERTKDSSPSEAEYVDTIISQAIDSYTAWRTAAATSATTVDPAAVSGDVDARLEAIVERIRSLNGQALGIALASHRLDVLERVFRNTRDASLLQWILQLVVRESVAIGGTSRSYKNEILRVLIKLYESLDNPDYFSITHCFVYLNDPSLASSLLNSLLKLDSPAGSPKEDEVLIAYQIAFDLAETATQEFLQTVRASLDVSKAEAAPVVAEGSEAAPAPAQQDDAKPKEGSELHRERLAAILSGEESIKLYLEFLYRNNKADLLILKDTLDALEPRNSIYHSAVSLMNAFAHAGTTSDKFLRENLDFLGKASNWSKFTTTAALGVIHKGNLAQGKAILEPYLPPAGDSGARGPGGSVYSEGGSLYALGLVNANHGKEDIVRYLLDSMKGSQEEVLQHGAALGLGVAAMGSGNEELYDELRNILFTDSAVAGEAAAYAMGLVMLGTASEKALDEMLQYAHETQHEKIIRGLAIGTAFLVYGKEEEADNVIETLLGDADAILRYGAMYAIALAYAGTGNNKAIRKLLHVAVSDVSDDVRRAAVTALGFILFRNPTQVPRIVQLLSESYNPHVRYGSALALGISCAGTGLEEAIKLLEPLTKDPVDFVRQGACVSLAMILIEQNETSHPKVASTRAIYKKTVSDKHADPMAKFGAALSQGIIDAGGRNVTISMQNKSGSGNMPSIVGMALFAQFWYWFPLAHCLSLAFTPTAIIGLTHDLKLPKFEFTSNARPSLFAYQPATKPPEKETVEKVKTAVLSTTAKTTARAKAKEAEQKDGEAMETDESSEAKEETKDEKPAEDAEMKVDEAAAAGNANGDDAKKDGKTARKQPEPSFSQLENLARVVPAQLQYVSFPAESRYVPVRPVNAGSATASNASVALSRLSSPVGTGGGILLMRDTRPTEEAEYLELEVLKAIDTSTPAVPAAAGAQSGAGTGAAGPSDSDLASAPIADTPAPFEFSDWGA</sequence>
<evidence type="ECO:0000256" key="7">
    <source>
        <dbReference type="SAM" id="MobiDB-lite"/>
    </source>
</evidence>
<feature type="domain" description="26S proteasome regulatory subunit RPN2 C-terminal" evidence="8">
    <location>
        <begin position="797"/>
        <end position="953"/>
    </location>
</feature>
<name>A0A2S5BHU2_9BASI</name>
<dbReference type="InterPro" id="IPR011989">
    <property type="entry name" value="ARM-like"/>
</dbReference>
<dbReference type="PANTHER" id="PTHR10943">
    <property type="entry name" value="26S PROTEASOME NON-ATPASE REGULATORY SUBUNIT"/>
    <property type="match status" value="1"/>
</dbReference>
<dbReference type="InterPro" id="IPR016024">
    <property type="entry name" value="ARM-type_fold"/>
</dbReference>
<dbReference type="SUPFAM" id="SSF48371">
    <property type="entry name" value="ARM repeat"/>
    <property type="match status" value="1"/>
</dbReference>
<feature type="compositionally biased region" description="Basic and acidic residues" evidence="7">
    <location>
        <begin position="873"/>
        <end position="894"/>
    </location>
</feature>
<evidence type="ECO:0000313" key="11">
    <source>
        <dbReference type="Proteomes" id="UP000237144"/>
    </source>
</evidence>
<comment type="caution">
    <text evidence="10">The sequence shown here is derived from an EMBL/GenBank/DDBJ whole genome shotgun (WGS) entry which is preliminary data.</text>
</comment>
<protein>
    <recommendedName>
        <fullName evidence="3 6">26S proteasome regulatory subunit RPN2</fullName>
    </recommendedName>
</protein>
<evidence type="ECO:0000256" key="5">
    <source>
        <dbReference type="ARBA" id="ARBA00022942"/>
    </source>
</evidence>
<evidence type="ECO:0000256" key="2">
    <source>
        <dbReference type="ARBA" id="ARBA00006308"/>
    </source>
</evidence>
<dbReference type="Pfam" id="PF01851">
    <property type="entry name" value="PC_rep"/>
    <property type="match status" value="2"/>
</dbReference>
<accession>A0A2S5BHU2</accession>